<reference evidence="1 2" key="1">
    <citation type="journal article" date="2016" name="Front. Microbiol.">
        <title>Comprehensive Phylogenetic Analysis of Bovine Non-aureus Staphylococci Species Based on Whole-Genome Sequencing.</title>
        <authorList>
            <person name="Naushad S."/>
            <person name="Barkema H.W."/>
            <person name="Luby C."/>
            <person name="Condas L.A."/>
            <person name="Nobrega D.B."/>
            <person name="Carson D.A."/>
            <person name="De Buck J."/>
        </authorList>
    </citation>
    <scope>NUCLEOTIDE SEQUENCE [LARGE SCALE GENOMIC DNA]</scope>
    <source>
        <strain evidence="1 2">SNUC 2204</strain>
    </source>
</reference>
<sequence>MTITIFIRHINPSISIVDTINFILSFREFLYYSTKNH</sequence>
<name>A0A2T4PXI1_9STAP</name>
<evidence type="ECO:0000313" key="1">
    <source>
        <dbReference type="EMBL" id="PTI31173.1"/>
    </source>
</evidence>
<evidence type="ECO:0000313" key="2">
    <source>
        <dbReference type="Proteomes" id="UP000241209"/>
    </source>
</evidence>
<protein>
    <submittedName>
        <fullName evidence="1">Uncharacterized protein</fullName>
    </submittedName>
</protein>
<dbReference type="AlphaFoldDB" id="A0A2T4PXI1"/>
<dbReference type="Proteomes" id="UP000241209">
    <property type="component" value="Unassembled WGS sequence"/>
</dbReference>
<gene>
    <name evidence="1" type="ORF">BU072_00430</name>
</gene>
<comment type="caution">
    <text evidence="1">The sequence shown here is derived from an EMBL/GenBank/DDBJ whole genome shotgun (WGS) entry which is preliminary data.</text>
</comment>
<accession>A0A2T4PXI1</accession>
<dbReference type="EMBL" id="PZFK01000001">
    <property type="protein sequence ID" value="PTI31173.1"/>
    <property type="molecule type" value="Genomic_DNA"/>
</dbReference>
<organism evidence="1 2">
    <name type="scientific">Mammaliicoccus vitulinus</name>
    <dbReference type="NCBI Taxonomy" id="71237"/>
    <lineage>
        <taxon>Bacteria</taxon>
        <taxon>Bacillati</taxon>
        <taxon>Bacillota</taxon>
        <taxon>Bacilli</taxon>
        <taxon>Bacillales</taxon>
        <taxon>Staphylococcaceae</taxon>
        <taxon>Mammaliicoccus</taxon>
    </lineage>
</organism>
<proteinExistence type="predicted"/>